<keyword evidence="1" id="KW-0472">Membrane</keyword>
<keyword evidence="1" id="KW-0812">Transmembrane</keyword>
<protein>
    <submittedName>
        <fullName evidence="2">Uncharacterized protein</fullName>
    </submittedName>
</protein>
<dbReference type="RefSeq" id="WP_147459368.1">
    <property type="nucleotide sequence ID" value="NZ_JBIUBA010000008.1"/>
</dbReference>
<feature type="transmembrane region" description="Helical" evidence="1">
    <location>
        <begin position="6"/>
        <end position="24"/>
    </location>
</feature>
<gene>
    <name evidence="2" type="ORF">DFJ66_5346</name>
</gene>
<dbReference type="Proteomes" id="UP000272729">
    <property type="component" value="Unassembled WGS sequence"/>
</dbReference>
<evidence type="ECO:0000256" key="1">
    <source>
        <dbReference type="SAM" id="Phobius"/>
    </source>
</evidence>
<evidence type="ECO:0000313" key="2">
    <source>
        <dbReference type="EMBL" id="RKT72043.1"/>
    </source>
</evidence>
<proteinExistence type="predicted"/>
<dbReference type="AlphaFoldDB" id="A0A495XHM6"/>
<reference evidence="2 3" key="1">
    <citation type="submission" date="2018-10" db="EMBL/GenBank/DDBJ databases">
        <title>Sequencing the genomes of 1000 actinobacteria strains.</title>
        <authorList>
            <person name="Klenk H.-P."/>
        </authorList>
    </citation>
    <scope>NUCLEOTIDE SEQUENCE [LARGE SCALE GENOMIC DNA]</scope>
    <source>
        <strain evidence="2 3">DSM 43911</strain>
    </source>
</reference>
<dbReference type="EMBL" id="RBXR01000001">
    <property type="protein sequence ID" value="RKT72043.1"/>
    <property type="molecule type" value="Genomic_DNA"/>
</dbReference>
<organism evidence="2 3">
    <name type="scientific">Saccharothrix variisporea</name>
    <dbReference type="NCBI Taxonomy" id="543527"/>
    <lineage>
        <taxon>Bacteria</taxon>
        <taxon>Bacillati</taxon>
        <taxon>Actinomycetota</taxon>
        <taxon>Actinomycetes</taxon>
        <taxon>Pseudonocardiales</taxon>
        <taxon>Pseudonocardiaceae</taxon>
        <taxon>Saccharothrix</taxon>
    </lineage>
</organism>
<evidence type="ECO:0000313" key="3">
    <source>
        <dbReference type="Proteomes" id="UP000272729"/>
    </source>
</evidence>
<keyword evidence="3" id="KW-1185">Reference proteome</keyword>
<accession>A0A495XHM6</accession>
<dbReference type="OrthoDB" id="3528632at2"/>
<comment type="caution">
    <text evidence="2">The sequence shown here is derived from an EMBL/GenBank/DDBJ whole genome shotgun (WGS) entry which is preliminary data.</text>
</comment>
<name>A0A495XHM6_9PSEU</name>
<sequence>MIIVLLVGVPVAARLIYLIGLVFYRMTVRTKYALAIETTGGRYTTQWGADRQAMERVRDEIYRAIENPPADERVVHVSGDIVYGDKIARDKYIQGGSGNSITVSPQEEG</sequence>
<keyword evidence="1" id="KW-1133">Transmembrane helix</keyword>